<dbReference type="GO" id="GO:0016020">
    <property type="term" value="C:membrane"/>
    <property type="evidence" value="ECO:0007669"/>
    <property type="project" value="UniProtKB-SubCell"/>
</dbReference>
<evidence type="ECO:0000256" key="3">
    <source>
        <dbReference type="ARBA" id="ARBA00022989"/>
    </source>
</evidence>
<keyword evidence="9" id="KW-1185">Reference proteome</keyword>
<name>A0A1E4TVG8_PACTA</name>
<feature type="transmembrane region" description="Helical" evidence="6">
    <location>
        <begin position="194"/>
        <end position="216"/>
    </location>
</feature>
<feature type="transmembrane region" description="Helical" evidence="6">
    <location>
        <begin position="111"/>
        <end position="129"/>
    </location>
</feature>
<feature type="transmembrane region" description="Helical" evidence="6">
    <location>
        <begin position="163"/>
        <end position="182"/>
    </location>
</feature>
<evidence type="ECO:0000313" key="9">
    <source>
        <dbReference type="Proteomes" id="UP000094236"/>
    </source>
</evidence>
<protein>
    <recommendedName>
        <fullName evidence="7">TLC domain-containing protein</fullName>
    </recommendedName>
</protein>
<dbReference type="PANTHER" id="PTHR13439:SF0">
    <property type="entry name" value="TOPOISOMERASE I DAMAGE AFFECTED PROTEIN 4"/>
    <property type="match status" value="1"/>
</dbReference>
<evidence type="ECO:0000313" key="8">
    <source>
        <dbReference type="EMBL" id="ODV95734.1"/>
    </source>
</evidence>
<evidence type="ECO:0000256" key="6">
    <source>
        <dbReference type="SAM" id="Phobius"/>
    </source>
</evidence>
<dbReference type="OrthoDB" id="10266980at2759"/>
<keyword evidence="2 5" id="KW-0812">Transmembrane</keyword>
<gene>
    <name evidence="8" type="ORF">PACTADRAFT_41714</name>
</gene>
<dbReference type="InterPro" id="IPR050846">
    <property type="entry name" value="TLCD"/>
</dbReference>
<dbReference type="STRING" id="669874.A0A1E4TVG8"/>
<evidence type="ECO:0000256" key="5">
    <source>
        <dbReference type="PROSITE-ProRule" id="PRU00205"/>
    </source>
</evidence>
<feature type="transmembrane region" description="Helical" evidence="6">
    <location>
        <begin position="36"/>
        <end position="62"/>
    </location>
</feature>
<dbReference type="EMBL" id="KV454013">
    <property type="protein sequence ID" value="ODV95734.1"/>
    <property type="molecule type" value="Genomic_DNA"/>
</dbReference>
<dbReference type="SMART" id="SM00724">
    <property type="entry name" value="TLC"/>
    <property type="match status" value="1"/>
</dbReference>
<proteinExistence type="predicted"/>
<feature type="transmembrane region" description="Helical" evidence="6">
    <location>
        <begin position="136"/>
        <end position="157"/>
    </location>
</feature>
<dbReference type="InterPro" id="IPR006634">
    <property type="entry name" value="TLC-dom"/>
</dbReference>
<evidence type="ECO:0000256" key="1">
    <source>
        <dbReference type="ARBA" id="ARBA00004141"/>
    </source>
</evidence>
<feature type="domain" description="TLC" evidence="7">
    <location>
        <begin position="69"/>
        <end position="268"/>
    </location>
</feature>
<keyword evidence="4 5" id="KW-0472">Membrane</keyword>
<dbReference type="AlphaFoldDB" id="A0A1E4TVG8"/>
<dbReference type="GO" id="GO:0055088">
    <property type="term" value="P:lipid homeostasis"/>
    <property type="evidence" value="ECO:0007669"/>
    <property type="project" value="TreeGrafter"/>
</dbReference>
<sequence length="276" mass="32061">MGVDIFTPFDSDIFLKLHPFKSHITNDFLLHGHEMIISFLLYQVLYSMISPLINGAIFGDFYSTKLSKKAKLNFDIHTVSMVQCILSILFILPMFKHSNWFENPVFGRTQYGSFVAACTVGYFIWDLIICLRHYSLFGPGFLLHAFASLYVFITTFIYCQPWIPGFLIFELSTPFVNINWFISKLPENSINTKFTLINGLLLILTFFLVRILWGFYAAFLLIMEYSNAWNKIDYKFVPFTTISLNIMLNSLNVYWLSKMIKIAKKKLVVSSKAKEE</sequence>
<dbReference type="PANTHER" id="PTHR13439">
    <property type="entry name" value="CT120 PROTEIN"/>
    <property type="match status" value="1"/>
</dbReference>
<dbReference type="Pfam" id="PF03798">
    <property type="entry name" value="TRAM_LAG1_CLN8"/>
    <property type="match status" value="1"/>
</dbReference>
<feature type="transmembrane region" description="Helical" evidence="6">
    <location>
        <begin position="236"/>
        <end position="256"/>
    </location>
</feature>
<evidence type="ECO:0000256" key="4">
    <source>
        <dbReference type="ARBA" id="ARBA00023136"/>
    </source>
</evidence>
<accession>A0A1E4TVG8</accession>
<keyword evidence="3 6" id="KW-1133">Transmembrane helix</keyword>
<feature type="transmembrane region" description="Helical" evidence="6">
    <location>
        <begin position="74"/>
        <end position="95"/>
    </location>
</feature>
<dbReference type="PROSITE" id="PS50922">
    <property type="entry name" value="TLC"/>
    <property type="match status" value="1"/>
</dbReference>
<reference evidence="9" key="1">
    <citation type="submission" date="2016-05" db="EMBL/GenBank/DDBJ databases">
        <title>Comparative genomics of biotechnologically important yeasts.</title>
        <authorList>
            <consortium name="DOE Joint Genome Institute"/>
            <person name="Riley R."/>
            <person name="Haridas S."/>
            <person name="Wolfe K.H."/>
            <person name="Lopes M.R."/>
            <person name="Hittinger C.T."/>
            <person name="Goker M."/>
            <person name="Salamov A."/>
            <person name="Wisecaver J."/>
            <person name="Long T.M."/>
            <person name="Aerts A.L."/>
            <person name="Barry K."/>
            <person name="Choi C."/>
            <person name="Clum A."/>
            <person name="Coughlan A.Y."/>
            <person name="Deshpande S."/>
            <person name="Douglass A.P."/>
            <person name="Hanson S.J."/>
            <person name="Klenk H.-P."/>
            <person name="Labutti K."/>
            <person name="Lapidus A."/>
            <person name="Lindquist E."/>
            <person name="Lipzen A."/>
            <person name="Meier-Kolthoff J.P."/>
            <person name="Ohm R.A."/>
            <person name="Otillar R.P."/>
            <person name="Pangilinan J."/>
            <person name="Peng Y."/>
            <person name="Rokas A."/>
            <person name="Rosa C.A."/>
            <person name="Scheuner C."/>
            <person name="Sibirny A.A."/>
            <person name="Slot J.C."/>
            <person name="Stielow J.B."/>
            <person name="Sun H."/>
            <person name="Kurtzman C.P."/>
            <person name="Blackwell M."/>
            <person name="Grigoriev I.V."/>
            <person name="Jeffries T.W."/>
        </authorList>
    </citation>
    <scope>NUCLEOTIDE SEQUENCE [LARGE SCALE GENOMIC DNA]</scope>
    <source>
        <strain evidence="9">NRRL Y-2460</strain>
    </source>
</reference>
<evidence type="ECO:0000256" key="2">
    <source>
        <dbReference type="ARBA" id="ARBA00022692"/>
    </source>
</evidence>
<comment type="subcellular location">
    <subcellularLocation>
        <location evidence="1">Membrane</location>
        <topology evidence="1">Multi-pass membrane protein</topology>
    </subcellularLocation>
</comment>
<evidence type="ECO:0000259" key="7">
    <source>
        <dbReference type="PROSITE" id="PS50922"/>
    </source>
</evidence>
<organism evidence="8 9">
    <name type="scientific">Pachysolen tannophilus NRRL Y-2460</name>
    <dbReference type="NCBI Taxonomy" id="669874"/>
    <lineage>
        <taxon>Eukaryota</taxon>
        <taxon>Fungi</taxon>
        <taxon>Dikarya</taxon>
        <taxon>Ascomycota</taxon>
        <taxon>Saccharomycotina</taxon>
        <taxon>Pichiomycetes</taxon>
        <taxon>Pachysolenaceae</taxon>
        <taxon>Pachysolen</taxon>
    </lineage>
</organism>
<dbReference type="Proteomes" id="UP000094236">
    <property type="component" value="Unassembled WGS sequence"/>
</dbReference>
<dbReference type="GO" id="GO:0005783">
    <property type="term" value="C:endoplasmic reticulum"/>
    <property type="evidence" value="ECO:0007669"/>
    <property type="project" value="TreeGrafter"/>
</dbReference>